<dbReference type="PANTHER" id="PTHR10159:SF519">
    <property type="entry name" value="DUAL SPECIFICITY PROTEIN PHOSPHATASE MPK3"/>
    <property type="match status" value="1"/>
</dbReference>
<feature type="domain" description="Tyrosine-protein phosphatase" evidence="3">
    <location>
        <begin position="9"/>
        <end position="191"/>
    </location>
</feature>
<reference evidence="5 6" key="1">
    <citation type="submission" date="2021-02" db="EMBL/GenBank/DDBJ databases">
        <title>Cotonvirus japonicus, which uses Golgi apparatus of host cells for its virion factory, phylogenetically links tailed tupanvirus and icosahedral mimivirus.</title>
        <authorList>
            <person name="Takahashi H."/>
            <person name="Fukaya S."/>
            <person name="Song C."/>
            <person name="Murata K."/>
            <person name="Takemura M."/>
        </authorList>
    </citation>
    <scope>NUCLEOTIDE SEQUENCE [LARGE SCALE GENOMIC DNA]</scope>
</reference>
<name>A0ABM7NTF0_9VIRU</name>
<keyword evidence="1" id="KW-0378">Hydrolase</keyword>
<keyword evidence="6" id="KW-1185">Reference proteome</keyword>
<dbReference type="InterPro" id="IPR029021">
    <property type="entry name" value="Prot-tyrosine_phosphatase-like"/>
</dbReference>
<protein>
    <submittedName>
        <fullName evidence="5">Tyrosine-protein phosphatase</fullName>
    </submittedName>
</protein>
<dbReference type="PANTHER" id="PTHR10159">
    <property type="entry name" value="DUAL SPECIFICITY PROTEIN PHOSPHATASE"/>
    <property type="match status" value="1"/>
</dbReference>
<evidence type="ECO:0000256" key="2">
    <source>
        <dbReference type="ARBA" id="ARBA00022912"/>
    </source>
</evidence>
<dbReference type="EMBL" id="AP024483">
    <property type="protein sequence ID" value="BCS83443.1"/>
    <property type="molecule type" value="Genomic_DNA"/>
</dbReference>
<sequence length="210" mass="24719">MNTYPDLSNISQITNNIFLSGIYPMDNDPSIIKKLNIKYILACLERNQISDIHNKVLTENPDVTILYIPYDDHINQNLWAKNNNNVNIIKYTRTMDDFNKLSQEFSMYDNKPMIEIGYHFINNAISSGNNILIHCMAGISRSVSTLTYFFMKRYNLSFENVYDFVKSKRSIVNPNDSFKIQLQTYHKKRETFKENDANKIIQIINRNYFV</sequence>
<dbReference type="InterPro" id="IPR000340">
    <property type="entry name" value="Dual-sp_phosphatase_cat-dom"/>
</dbReference>
<dbReference type="GeneID" id="80558648"/>
<keyword evidence="2" id="KW-0904">Protein phosphatase</keyword>
<dbReference type="Gene3D" id="3.90.190.10">
    <property type="entry name" value="Protein tyrosine phosphatase superfamily"/>
    <property type="match status" value="1"/>
</dbReference>
<evidence type="ECO:0000256" key="1">
    <source>
        <dbReference type="ARBA" id="ARBA00022801"/>
    </source>
</evidence>
<organism evidence="5 6">
    <name type="scientific">Cotonvirus japonicus</name>
    <dbReference type="NCBI Taxonomy" id="2811091"/>
    <lineage>
        <taxon>Viruses</taxon>
        <taxon>Varidnaviria</taxon>
        <taxon>Bamfordvirae</taxon>
        <taxon>Nucleocytoviricota</taxon>
        <taxon>Megaviricetes</taxon>
        <taxon>Imitervirales</taxon>
        <taxon>Mimiviridae</taxon>
        <taxon>Megamimivirinae</taxon>
        <taxon>Cotonvirus</taxon>
        <taxon>Cotonvirus japonicum</taxon>
    </lineage>
</organism>
<accession>A0ABM7NTF0</accession>
<feature type="domain" description="Tyrosine specific protein phosphatases" evidence="4">
    <location>
        <begin position="111"/>
        <end position="169"/>
    </location>
</feature>
<dbReference type="SUPFAM" id="SSF52799">
    <property type="entry name" value="(Phosphotyrosine protein) phosphatases II"/>
    <property type="match status" value="1"/>
</dbReference>
<dbReference type="Proteomes" id="UP001321479">
    <property type="component" value="Segment"/>
</dbReference>
<dbReference type="CDD" id="cd14498">
    <property type="entry name" value="DSP"/>
    <property type="match status" value="1"/>
</dbReference>
<dbReference type="Pfam" id="PF00782">
    <property type="entry name" value="DSPc"/>
    <property type="match status" value="1"/>
</dbReference>
<evidence type="ECO:0000313" key="6">
    <source>
        <dbReference type="Proteomes" id="UP001321479"/>
    </source>
</evidence>
<dbReference type="PROSITE" id="PS50054">
    <property type="entry name" value="TYR_PHOSPHATASE_DUAL"/>
    <property type="match status" value="1"/>
</dbReference>
<dbReference type="RefSeq" id="YP_010842051.1">
    <property type="nucleotide sequence ID" value="NC_079139.1"/>
</dbReference>
<evidence type="ECO:0000259" key="3">
    <source>
        <dbReference type="PROSITE" id="PS50054"/>
    </source>
</evidence>
<proteinExistence type="predicted"/>
<evidence type="ECO:0000313" key="5">
    <source>
        <dbReference type="EMBL" id="BCS83443.1"/>
    </source>
</evidence>
<dbReference type="InterPro" id="IPR000387">
    <property type="entry name" value="Tyr_Pase_dom"/>
</dbReference>
<dbReference type="InterPro" id="IPR020422">
    <property type="entry name" value="TYR_PHOSPHATASE_DUAL_dom"/>
</dbReference>
<dbReference type="SMART" id="SM00195">
    <property type="entry name" value="DSPc"/>
    <property type="match status" value="1"/>
</dbReference>
<evidence type="ECO:0000259" key="4">
    <source>
        <dbReference type="PROSITE" id="PS50056"/>
    </source>
</evidence>
<dbReference type="PROSITE" id="PS50056">
    <property type="entry name" value="TYR_PHOSPHATASE_2"/>
    <property type="match status" value="1"/>
</dbReference>